<dbReference type="InterPro" id="IPR017853">
    <property type="entry name" value="GH"/>
</dbReference>
<organism evidence="7 8">
    <name type="scientific">Temperatibacter marinus</name>
    <dbReference type="NCBI Taxonomy" id="1456591"/>
    <lineage>
        <taxon>Bacteria</taxon>
        <taxon>Pseudomonadati</taxon>
        <taxon>Pseudomonadota</taxon>
        <taxon>Alphaproteobacteria</taxon>
        <taxon>Kordiimonadales</taxon>
        <taxon>Temperatibacteraceae</taxon>
        <taxon>Temperatibacter</taxon>
    </lineage>
</organism>
<evidence type="ECO:0000256" key="1">
    <source>
        <dbReference type="ARBA" id="ARBA00001231"/>
    </source>
</evidence>
<gene>
    <name evidence="7" type="primary">nagZ</name>
    <name evidence="7" type="ORF">QGN29_13840</name>
</gene>
<dbReference type="GO" id="GO:0005975">
    <property type="term" value="P:carbohydrate metabolic process"/>
    <property type="evidence" value="ECO:0007669"/>
    <property type="project" value="InterPro"/>
</dbReference>
<dbReference type="EC" id="3.2.1.52" evidence="3"/>
<sequence length="342" mass="37523">MALSPVIFGFEGLVLTAEERALFADLRPAGFILFARNVETPTQVQALTDSLRECVGYEPLILIDQEGGRVQRLRPPHWRQYIPMDSFDKLLDQNAGKASRLLRLHSRMLASDLRALGINVNCLPLLDVPVKGGDAIIGDRALATDPDLVGALGRIVIDSHMETGVLPVIKHIPGHGRATVDSHKGLPVVDTKLKKLKETDFKPFKLLSDAPLAMTAHITYSDVDSENPATFSSIVVGRVIRMLIGYSGLLMSDDIGMHALSGSMKSRAEKSLKAGCDLVLHCGGDFKEMAEISPVIDDHRSDQLEAKVTHILKAVLEPQTYDRAALEDEYDLLLNSFQLKDD</sequence>
<comment type="similarity">
    <text evidence="2">Belongs to the glycosyl hydrolase 3 family.</text>
</comment>
<feature type="domain" description="Glycoside hydrolase family 3 N-terminal" evidence="6">
    <location>
        <begin position="17"/>
        <end position="313"/>
    </location>
</feature>
<protein>
    <recommendedName>
        <fullName evidence="3">beta-N-acetylhexosaminidase</fullName>
        <ecNumber evidence="3">3.2.1.52</ecNumber>
    </recommendedName>
</protein>
<dbReference type="GO" id="GO:0004563">
    <property type="term" value="F:beta-N-acetylhexosaminidase activity"/>
    <property type="evidence" value="ECO:0007669"/>
    <property type="project" value="UniProtKB-EC"/>
</dbReference>
<reference evidence="7" key="1">
    <citation type="submission" date="2023-04" db="EMBL/GenBank/DDBJ databases">
        <title>Complete genome sequence of Temperatibacter marinus.</title>
        <authorList>
            <person name="Rong J.-C."/>
            <person name="Yi M.-L."/>
            <person name="Zhao Q."/>
        </authorList>
    </citation>
    <scope>NUCLEOTIDE SEQUENCE</scope>
    <source>
        <strain evidence="7">NBRC 110045</strain>
    </source>
</reference>
<evidence type="ECO:0000256" key="3">
    <source>
        <dbReference type="ARBA" id="ARBA00012663"/>
    </source>
</evidence>
<dbReference type="InterPro" id="IPR036962">
    <property type="entry name" value="Glyco_hydro_3_N_sf"/>
</dbReference>
<dbReference type="SUPFAM" id="SSF51445">
    <property type="entry name" value="(Trans)glycosidases"/>
    <property type="match status" value="1"/>
</dbReference>
<dbReference type="InterPro" id="IPR050226">
    <property type="entry name" value="NagZ_Beta-hexosaminidase"/>
</dbReference>
<evidence type="ECO:0000313" key="7">
    <source>
        <dbReference type="EMBL" id="WND02629.1"/>
    </source>
</evidence>
<dbReference type="PANTHER" id="PTHR30480">
    <property type="entry name" value="BETA-HEXOSAMINIDASE-RELATED"/>
    <property type="match status" value="1"/>
</dbReference>
<accession>A0AA52EHJ0</accession>
<name>A0AA52EHJ0_9PROT</name>
<evidence type="ECO:0000313" key="8">
    <source>
        <dbReference type="Proteomes" id="UP001268683"/>
    </source>
</evidence>
<keyword evidence="5 7" id="KW-0326">Glycosidase</keyword>
<dbReference type="Pfam" id="PF00933">
    <property type="entry name" value="Glyco_hydro_3"/>
    <property type="match status" value="1"/>
</dbReference>
<dbReference type="NCBIfam" id="NF003740">
    <property type="entry name" value="PRK05337.1"/>
    <property type="match status" value="1"/>
</dbReference>
<comment type="catalytic activity">
    <reaction evidence="1">
        <text>Hydrolysis of terminal non-reducing N-acetyl-D-hexosamine residues in N-acetyl-beta-D-hexosaminides.</text>
        <dbReference type="EC" id="3.2.1.52"/>
    </reaction>
</comment>
<keyword evidence="4 7" id="KW-0378">Hydrolase</keyword>
<dbReference type="KEGG" id="tmk:QGN29_13840"/>
<dbReference type="Gene3D" id="3.20.20.300">
    <property type="entry name" value="Glycoside hydrolase, family 3, N-terminal domain"/>
    <property type="match status" value="1"/>
</dbReference>
<dbReference type="EMBL" id="CP123872">
    <property type="protein sequence ID" value="WND02629.1"/>
    <property type="molecule type" value="Genomic_DNA"/>
</dbReference>
<dbReference type="RefSeq" id="WP_310798465.1">
    <property type="nucleotide sequence ID" value="NZ_CP123872.1"/>
</dbReference>
<evidence type="ECO:0000256" key="5">
    <source>
        <dbReference type="ARBA" id="ARBA00023295"/>
    </source>
</evidence>
<dbReference type="Proteomes" id="UP001268683">
    <property type="component" value="Chromosome"/>
</dbReference>
<dbReference type="GO" id="GO:0009254">
    <property type="term" value="P:peptidoglycan turnover"/>
    <property type="evidence" value="ECO:0007669"/>
    <property type="project" value="TreeGrafter"/>
</dbReference>
<keyword evidence="8" id="KW-1185">Reference proteome</keyword>
<evidence type="ECO:0000256" key="4">
    <source>
        <dbReference type="ARBA" id="ARBA00022801"/>
    </source>
</evidence>
<dbReference type="PANTHER" id="PTHR30480:SF13">
    <property type="entry name" value="BETA-HEXOSAMINIDASE"/>
    <property type="match status" value="1"/>
</dbReference>
<proteinExistence type="inferred from homology"/>
<dbReference type="InterPro" id="IPR001764">
    <property type="entry name" value="Glyco_hydro_3_N"/>
</dbReference>
<evidence type="ECO:0000259" key="6">
    <source>
        <dbReference type="Pfam" id="PF00933"/>
    </source>
</evidence>
<dbReference type="AlphaFoldDB" id="A0AA52EHJ0"/>
<evidence type="ECO:0000256" key="2">
    <source>
        <dbReference type="ARBA" id="ARBA00005336"/>
    </source>
</evidence>